<evidence type="ECO:0000256" key="14">
    <source>
        <dbReference type="ARBA" id="ARBA00022553"/>
    </source>
</evidence>
<feature type="region of interest" description="Disordered" evidence="40">
    <location>
        <begin position="2321"/>
        <end position="2352"/>
    </location>
</feature>
<evidence type="ECO:0000256" key="1">
    <source>
        <dbReference type="ARBA" id="ARBA00000900"/>
    </source>
</evidence>
<dbReference type="InterPro" id="IPR036034">
    <property type="entry name" value="PDZ_sf"/>
</dbReference>
<dbReference type="GO" id="GO:0033344">
    <property type="term" value="P:cholesterol efflux"/>
    <property type="evidence" value="ECO:0007669"/>
    <property type="project" value="UniProtKB-ARBA"/>
</dbReference>
<dbReference type="SMART" id="SM00228">
    <property type="entry name" value="PDZ"/>
    <property type="match status" value="3"/>
</dbReference>
<keyword evidence="21" id="KW-1000">Mitochondrion outer membrane</keyword>
<keyword evidence="20" id="KW-0547">Nucleotide-binding</keyword>
<dbReference type="STRING" id="10029.G3I962"/>
<evidence type="ECO:0000256" key="3">
    <source>
        <dbReference type="ARBA" id="ARBA00004138"/>
    </source>
</evidence>
<keyword evidence="29" id="KW-0496">Mitochondrion</keyword>
<dbReference type="EMBL" id="JH001575">
    <property type="protein sequence ID" value="EGV99100.1"/>
    <property type="molecule type" value="Genomic_DNA"/>
</dbReference>
<dbReference type="InterPro" id="IPR009060">
    <property type="entry name" value="UBA-like_sf"/>
</dbReference>
<keyword evidence="19" id="KW-0677">Repeat</keyword>
<evidence type="ECO:0000256" key="24">
    <source>
        <dbReference type="ARBA" id="ARBA00022859"/>
    </source>
</evidence>
<evidence type="ECO:0000256" key="29">
    <source>
        <dbReference type="ARBA" id="ARBA00023128"/>
    </source>
</evidence>
<evidence type="ECO:0000256" key="18">
    <source>
        <dbReference type="ARBA" id="ARBA00022692"/>
    </source>
</evidence>
<dbReference type="InterPro" id="IPR024159">
    <property type="entry name" value="Cbl_PTB"/>
</dbReference>
<evidence type="ECO:0000256" key="8">
    <source>
        <dbReference type="ARBA" id="ARBA00005814"/>
    </source>
</evidence>
<dbReference type="GO" id="GO:0005886">
    <property type="term" value="C:plasma membrane"/>
    <property type="evidence" value="ECO:0007669"/>
    <property type="project" value="UniProtKB-SubCell"/>
</dbReference>
<dbReference type="Pfam" id="PF05729">
    <property type="entry name" value="NACHT"/>
    <property type="match status" value="1"/>
</dbReference>
<dbReference type="GO" id="GO:0005524">
    <property type="term" value="F:ATP binding"/>
    <property type="evidence" value="ECO:0007669"/>
    <property type="project" value="UniProtKB-KW"/>
</dbReference>
<dbReference type="GO" id="GO:0005829">
    <property type="term" value="C:cytosol"/>
    <property type="evidence" value="ECO:0007669"/>
    <property type="project" value="UniProtKB-ARBA"/>
</dbReference>
<evidence type="ECO:0000256" key="21">
    <source>
        <dbReference type="ARBA" id="ARBA00022787"/>
    </source>
</evidence>
<keyword evidence="12" id="KW-0813">Transport</keyword>
<keyword evidence="30 41" id="KW-0472">Membrane</keyword>
<feature type="domain" description="ABC transporter" evidence="45">
    <location>
        <begin position="89"/>
        <end position="329"/>
    </location>
</feature>
<evidence type="ECO:0000256" key="23">
    <source>
        <dbReference type="ARBA" id="ARBA00022843"/>
    </source>
</evidence>
<evidence type="ECO:0000256" key="12">
    <source>
        <dbReference type="ARBA" id="ARBA00022448"/>
    </source>
</evidence>
<feature type="domain" description="NACHT" evidence="44">
    <location>
        <begin position="787"/>
        <end position="921"/>
    </location>
</feature>
<evidence type="ECO:0000256" key="30">
    <source>
        <dbReference type="ARBA" id="ARBA00023136"/>
    </source>
</evidence>
<evidence type="ECO:0000256" key="4">
    <source>
        <dbReference type="ARBA" id="ARBA00004236"/>
    </source>
</evidence>
<evidence type="ECO:0000256" key="35">
    <source>
        <dbReference type="ARBA" id="ARBA00069569"/>
    </source>
</evidence>
<feature type="transmembrane region" description="Helical" evidence="41">
    <location>
        <begin position="501"/>
        <end position="526"/>
    </location>
</feature>
<dbReference type="GO" id="GO:0042059">
    <property type="term" value="P:negative regulation of epidermal growth factor receptor signaling pathway"/>
    <property type="evidence" value="ECO:0007669"/>
    <property type="project" value="UniProtKB-ARBA"/>
</dbReference>
<evidence type="ECO:0000256" key="15">
    <source>
        <dbReference type="ARBA" id="ARBA00022581"/>
    </source>
</evidence>
<dbReference type="GO" id="GO:0071403">
    <property type="term" value="P:cellular response to high density lipoprotein particle stimulus"/>
    <property type="evidence" value="ECO:0007669"/>
    <property type="project" value="UniProtKB-ARBA"/>
</dbReference>
<dbReference type="InterPro" id="IPR013525">
    <property type="entry name" value="ABC2_TM"/>
</dbReference>
<comment type="similarity">
    <text evidence="8">Belongs to the ABC transporter superfamily. ABCG family. Eye pigment precursor importer (TC 3.A.1.204) subfamily.</text>
</comment>
<dbReference type="Gene3D" id="1.20.930.20">
    <property type="entry name" value="Adaptor protein Cbl, N-terminal domain"/>
    <property type="match status" value="1"/>
</dbReference>
<dbReference type="InterPro" id="IPR007111">
    <property type="entry name" value="NACHT_NTPase"/>
</dbReference>
<dbReference type="PANTHER" id="PTHR48041">
    <property type="entry name" value="ABC TRANSPORTER G FAMILY MEMBER 28"/>
    <property type="match status" value="1"/>
</dbReference>
<feature type="compositionally biased region" description="Low complexity" evidence="40">
    <location>
        <begin position="2416"/>
        <end position="2427"/>
    </location>
</feature>
<evidence type="ECO:0000256" key="37">
    <source>
        <dbReference type="ARBA" id="ARBA00078922"/>
    </source>
</evidence>
<feature type="domain" description="PDZ" evidence="43">
    <location>
        <begin position="1740"/>
        <end position="1818"/>
    </location>
</feature>
<dbReference type="Gene3D" id="2.30.42.10">
    <property type="match status" value="3"/>
</dbReference>
<feature type="transmembrane region" description="Helical" evidence="41">
    <location>
        <begin position="651"/>
        <end position="673"/>
    </location>
</feature>
<evidence type="ECO:0000256" key="5">
    <source>
        <dbReference type="ARBA" id="ARBA00004294"/>
    </source>
</evidence>
<comment type="subunit">
    <text evidence="33">Homohexamer. Interacts with MAVS. Interacts with TUFM.</text>
</comment>
<dbReference type="PROSITE" id="PS50893">
    <property type="entry name" value="ABC_TRANSPORTER_2"/>
    <property type="match status" value="1"/>
</dbReference>
<dbReference type="InterPro" id="IPR003153">
    <property type="entry name" value="Adaptor_Cbl_N_hlx"/>
</dbReference>
<dbReference type="GO" id="GO:0016567">
    <property type="term" value="P:protein ubiquitination"/>
    <property type="evidence" value="ECO:0007669"/>
    <property type="project" value="UniProtKB-ARBA"/>
</dbReference>
<evidence type="ECO:0000256" key="31">
    <source>
        <dbReference type="ARBA" id="ARBA00023273"/>
    </source>
</evidence>
<dbReference type="GO" id="GO:0045087">
    <property type="term" value="P:innate immune response"/>
    <property type="evidence" value="ECO:0007669"/>
    <property type="project" value="UniProtKB-KW"/>
</dbReference>
<keyword evidence="14" id="KW-0597">Phosphoprotein</keyword>
<evidence type="ECO:0000256" key="36">
    <source>
        <dbReference type="ARBA" id="ARBA00075756"/>
    </source>
</evidence>
<dbReference type="GO" id="GO:0005794">
    <property type="term" value="C:Golgi apparatus"/>
    <property type="evidence" value="ECO:0007669"/>
    <property type="project" value="UniProtKB-SubCell"/>
</dbReference>
<evidence type="ECO:0000259" key="46">
    <source>
        <dbReference type="PROSITE" id="PS51506"/>
    </source>
</evidence>
<comment type="similarity">
    <text evidence="9">Belongs to the LAP (LRR and PDZ) protein family.</text>
</comment>
<evidence type="ECO:0000256" key="40">
    <source>
        <dbReference type="SAM" id="MobiDB-lite"/>
    </source>
</evidence>
<dbReference type="InterPro" id="IPR003439">
    <property type="entry name" value="ABC_transporter-like_ATP-bd"/>
</dbReference>
<dbReference type="PROSITE" id="PS50837">
    <property type="entry name" value="NACHT"/>
    <property type="match status" value="1"/>
</dbReference>
<evidence type="ECO:0000256" key="19">
    <source>
        <dbReference type="ARBA" id="ARBA00022737"/>
    </source>
</evidence>
<feature type="compositionally biased region" description="Acidic residues" evidence="40">
    <location>
        <begin position="2336"/>
        <end position="2345"/>
    </location>
</feature>
<dbReference type="FunFam" id="3.40.50.300:FF:000267">
    <property type="entry name" value="ATP-binding cassette, sub-family G (WHITE), member 1"/>
    <property type="match status" value="1"/>
</dbReference>
<evidence type="ECO:0000313" key="48">
    <source>
        <dbReference type="Proteomes" id="UP000001075"/>
    </source>
</evidence>
<dbReference type="SUPFAM" id="SSF47668">
    <property type="entry name" value="N-terminal domain of cbl (N-cbl)"/>
    <property type="match status" value="1"/>
</dbReference>
<evidence type="ECO:0000256" key="39">
    <source>
        <dbReference type="ARBA" id="ARBA00082837"/>
    </source>
</evidence>
<dbReference type="InterPro" id="IPR036537">
    <property type="entry name" value="Adaptor_Cbl_N_dom_sf"/>
</dbReference>
<evidence type="ECO:0000313" key="47">
    <source>
        <dbReference type="EMBL" id="EGV99100.1"/>
    </source>
</evidence>
<dbReference type="InterPro" id="IPR015940">
    <property type="entry name" value="UBA"/>
</dbReference>
<dbReference type="FunFam" id="1.20.930.20:FF:000001">
    <property type="entry name" value="E3 ubiquitin-protein ligase CBL"/>
    <property type="match status" value="1"/>
</dbReference>
<evidence type="ECO:0000256" key="16">
    <source>
        <dbReference type="ARBA" id="ARBA00022588"/>
    </source>
</evidence>
<dbReference type="SUPFAM" id="SSF47473">
    <property type="entry name" value="EF-hand"/>
    <property type="match status" value="1"/>
</dbReference>
<dbReference type="Pfam" id="PF00627">
    <property type="entry name" value="UBA"/>
    <property type="match status" value="1"/>
</dbReference>
<evidence type="ECO:0000256" key="32">
    <source>
        <dbReference type="ARBA" id="ARBA00057410"/>
    </source>
</evidence>
<evidence type="ECO:0000259" key="44">
    <source>
        <dbReference type="PROSITE" id="PS50837"/>
    </source>
</evidence>
<dbReference type="SUPFAM" id="SSF50156">
    <property type="entry name" value="PDZ domain-like"/>
    <property type="match status" value="3"/>
</dbReference>
<dbReference type="CDD" id="cd06768">
    <property type="entry name" value="PDZ_NHERF-like"/>
    <property type="match status" value="3"/>
</dbReference>
<dbReference type="InterPro" id="IPR001611">
    <property type="entry name" value="Leu-rich_rpt"/>
</dbReference>
<dbReference type="SMART" id="SM00368">
    <property type="entry name" value="LRR_RI"/>
    <property type="match status" value="6"/>
</dbReference>
<comment type="function">
    <text evidence="32">Participates in antiviral signaling. Acts as a negative regulator of MAVS-mediated antiviral responses, through the inhibition of the virus-induced RLH (RIG-like helicase)-MAVS interaction. Instead, promotes autophagy by interacting with TUFM and subsequently recruiting the autophagy-related proteins ATG5 and ATG12. Also regulates MAVS-dependent NLRP3 inflammasome activation to attenuate apoptosis. Has no inhibitory function on NF-kappa-B signaling pathway, but enhances NF-kappa-B and JUN N-terminal kinase dependent signaling through the production of reactive oxygen species. Regulates viral mediated-inflammation and energy metabolism in a sex-dependent manner. In females, prevents uncontrolled inflammation and energy metabolism and thus, may contribute to the sex differences observed in infectious and inflammatory diseases.</text>
</comment>
<reference evidence="48" key="1">
    <citation type="journal article" date="2011" name="Nat. Biotechnol.">
        <title>The genomic sequence of the Chinese hamster ovary (CHO)-K1 cell line.</title>
        <authorList>
            <person name="Xu X."/>
            <person name="Nagarajan H."/>
            <person name="Lewis N.E."/>
            <person name="Pan S."/>
            <person name="Cai Z."/>
            <person name="Liu X."/>
            <person name="Chen W."/>
            <person name="Xie M."/>
            <person name="Wang W."/>
            <person name="Hammond S."/>
            <person name="Andersen M.R."/>
            <person name="Neff N."/>
            <person name="Passarelli B."/>
            <person name="Koh W."/>
            <person name="Fan H.C."/>
            <person name="Wang J."/>
            <person name="Gui Y."/>
            <person name="Lee K.H."/>
            <person name="Betenbaugh M.J."/>
            <person name="Quake S.R."/>
            <person name="Famili I."/>
            <person name="Palsson B.O."/>
            <person name="Wang J."/>
        </authorList>
    </citation>
    <scope>NUCLEOTIDE SEQUENCE [LARGE SCALE GENOMIC DNA]</scope>
    <source>
        <strain evidence="48">CHO K1 cell line</strain>
    </source>
</reference>
<evidence type="ECO:0000256" key="2">
    <source>
        <dbReference type="ARBA" id="ARBA00004127"/>
    </source>
</evidence>
<organism evidence="47 48">
    <name type="scientific">Cricetulus griseus</name>
    <name type="common">Chinese hamster</name>
    <name type="synonym">Cricetulus barabensis griseus</name>
    <dbReference type="NCBI Taxonomy" id="10029"/>
    <lineage>
        <taxon>Eukaryota</taxon>
        <taxon>Metazoa</taxon>
        <taxon>Chordata</taxon>
        <taxon>Craniata</taxon>
        <taxon>Vertebrata</taxon>
        <taxon>Euteleostomi</taxon>
        <taxon>Mammalia</taxon>
        <taxon>Eutheria</taxon>
        <taxon>Euarchontoglires</taxon>
        <taxon>Glires</taxon>
        <taxon>Rodentia</taxon>
        <taxon>Myomorpha</taxon>
        <taxon>Muroidea</taxon>
        <taxon>Cricetidae</taxon>
        <taxon>Cricetinae</taxon>
        <taxon>Cricetulus</taxon>
    </lineage>
</organism>
<dbReference type="InterPro" id="IPR011992">
    <property type="entry name" value="EF-hand-dom_pair"/>
</dbReference>
<evidence type="ECO:0000256" key="25">
    <source>
        <dbReference type="ARBA" id="ARBA00022946"/>
    </source>
</evidence>
<evidence type="ECO:0000256" key="20">
    <source>
        <dbReference type="ARBA" id="ARBA00022741"/>
    </source>
</evidence>
<evidence type="ECO:0000256" key="11">
    <source>
        <dbReference type="ARBA" id="ARBA00012483"/>
    </source>
</evidence>
<feature type="region of interest" description="Disordered" evidence="40">
    <location>
        <begin position="2380"/>
        <end position="2429"/>
    </location>
</feature>
<dbReference type="GO" id="GO:0017124">
    <property type="term" value="F:SH3 domain binding"/>
    <property type="evidence" value="ECO:0007669"/>
    <property type="project" value="UniProtKB-ARBA"/>
</dbReference>
<feature type="compositionally biased region" description="Polar residues" evidence="40">
    <location>
        <begin position="2321"/>
        <end position="2335"/>
    </location>
</feature>
<dbReference type="FunFam" id="1.10.8.10:FF:000030">
    <property type="entry name" value="E3 ubiquitin-protein ligase CBL"/>
    <property type="match status" value="1"/>
</dbReference>
<dbReference type="SMART" id="SM00165">
    <property type="entry name" value="UBA"/>
    <property type="match status" value="1"/>
</dbReference>
<comment type="subcellular location">
    <subcellularLocation>
        <location evidence="4">Cell membrane</location>
    </subcellularLocation>
    <subcellularLocation>
        <location evidence="3">Cell projection</location>
        <location evidence="3">Cilium</location>
    </subcellularLocation>
    <subcellularLocation>
        <location evidence="2">Endomembrane system</location>
        <topology evidence="2">Multi-pass membrane protein</topology>
    </subcellularLocation>
    <subcellularLocation>
        <location evidence="6">Golgi apparatus</location>
    </subcellularLocation>
    <subcellularLocation>
        <location evidence="5">Mitochondrion outer membrane</location>
    </subcellularLocation>
</comment>
<evidence type="ECO:0000259" key="43">
    <source>
        <dbReference type="PROSITE" id="PS50106"/>
    </source>
</evidence>
<comment type="pathway">
    <text evidence="7">Protein modification; protein ubiquitination.</text>
</comment>
<dbReference type="eggNOG" id="KOG4308">
    <property type="taxonomic scope" value="Eukaryota"/>
</dbReference>
<evidence type="ECO:0000256" key="28">
    <source>
        <dbReference type="ARBA" id="ARBA00023034"/>
    </source>
</evidence>
<evidence type="ECO:0000256" key="7">
    <source>
        <dbReference type="ARBA" id="ARBA00004906"/>
    </source>
</evidence>
<dbReference type="InterPro" id="IPR027417">
    <property type="entry name" value="P-loop_NTPase"/>
</dbReference>
<dbReference type="SUPFAM" id="SSF46934">
    <property type="entry name" value="UBA-like"/>
    <property type="match status" value="1"/>
</dbReference>
<dbReference type="SMART" id="SM00382">
    <property type="entry name" value="AAA"/>
    <property type="match status" value="1"/>
</dbReference>
<dbReference type="GO" id="GO:0006511">
    <property type="term" value="P:ubiquitin-dependent protein catabolic process"/>
    <property type="evidence" value="ECO:0007669"/>
    <property type="project" value="UniProtKB-ARBA"/>
</dbReference>
<feature type="transmembrane region" description="Helical" evidence="41">
    <location>
        <begin position="424"/>
        <end position="441"/>
    </location>
</feature>
<feature type="transmembrane region" description="Helical" evidence="41">
    <location>
        <begin position="568"/>
        <end position="590"/>
    </location>
</feature>
<evidence type="ECO:0000256" key="13">
    <source>
        <dbReference type="ARBA" id="ARBA00022475"/>
    </source>
</evidence>
<evidence type="ECO:0000259" key="45">
    <source>
        <dbReference type="PROSITE" id="PS50893"/>
    </source>
</evidence>
<comment type="similarity">
    <text evidence="10">Belongs to the NLRP family.</text>
</comment>
<proteinExistence type="inferred from homology"/>
<dbReference type="PROSITE" id="PS51506">
    <property type="entry name" value="CBL_PTB"/>
    <property type="match status" value="1"/>
</dbReference>
<dbReference type="CDD" id="cd14393">
    <property type="entry name" value="UBA_c-Cbl"/>
    <property type="match status" value="1"/>
</dbReference>
<dbReference type="FunFam" id="3.40.50.300:FF:001029">
    <property type="entry name" value="NLR family member X1"/>
    <property type="match status" value="1"/>
</dbReference>
<feature type="domain" description="UBA" evidence="42">
    <location>
        <begin position="2428"/>
        <end position="2467"/>
    </location>
</feature>
<sequence>MGKLWRLEQELEGLPGAKQALFLQAGCVMAEKALEAVGCGLGPGAVAMAVALEDGAEPPVLTTHLKKVENHITEAQRFSHLPKRSAVDIEFVELSYSVREGPCWRKRGYKTLLKCLSGKFCRRELIGIMGPSGAGKSTFMNILAGYRESGMKGQILVNGRPRDLRTFRKMSCYIMQDDMLLPHLTVLEAMMVSANLKLSEKQEVKKELVTEILTALGLMSCSHTRTALLSGGQRKRLAIALELVNNPPVMFFDEPTSGLDSASCFQVVSLMKSLAHGGRTVICTIHQPSAKLFEMFDKLYILSQGQCIFKGVVTNLIPYLKGLGLHCPTYHNPADFIIEVASGEYGDLNPMLFRAVQNGLCTMAEKKSSPEKNEVPAHCPTCPPEMDPIESHTFATSTLTQFCILFRRTFLSILRDTVLTHLRFMSHVLIGVLIGLLYLHIGDDASKVFNNTGFLFFSMLFLMFAALMPTVLTCELISLAVPLEMAVFMREHLNYWYSLKAYYLAKTMADVPFQVVCPVVYCSIVYWMTGQPAETSRFLLFSALSIATALVAQSLGLLIGAASNSLQVATFVGPVTAIPVLLFSGFFVSFKTIPAYLQWSSYLSYVRYGFEGLILTIYGMERGHLTCLDVQCPFRDPQIILRELDVEEAKLYMDFLVLGVFFLALRLLAYLVLRAFIRHHGNSADSVPPPGRHGQLFRSISAAEAIQRHRRNLTEWFSRLPREERQFGPTFALDTVHVDPVIRESTPDELLRPSTELATGHQRTHAGLPPLALSQLFDPDACGRRVQTVVLYGTVGTGKSTLVRKMVLDWCYGRLPAFELLIPFSCEDLSSLGSTPASLCQLVTQRYTPLKEVLPLMTAAGSRLLFVLHGLERLNLDFRLAGTGLCNDPAEPGAPAAIMVNLLRKYMLPEASILVTTRPSAIGRIPSKYVGRYGEICGFSDTNLQKLYFQLRLNQPDCGYGAGGAGVSATPAQRDNLIQMLSRNLEGHHQIAAACFLPSYCWLVCATLHFLHAPTPAGQTLTSIYTSFLRLNFSGETLDSTHPSNLSLMAYAARTMGKLAYEGVSSRKTYFSEEDVRGCLEAGIKTEEEFQLLQIFRRDALRFFLAPCVEPGHLGTFVFTVPAMQEYLAALYIVLGLRKTALQRVGKEVVELVGRVGEDVSLVLGIVAKLLPLRILPLLFNLLKVVPRVFGRMVSKSREAVAQAMVLEMFREEDYYNDDVLDQMGASILGVEGPKRHPDEPPEDEVFELFPMFMGGLLSAHNRAVLAQLGCPIKNLDALENAQAIKKKLGKMGRQVLPPSELLDHLFFHYEFQNQRFSAEVLGSLRQLNLAGVRMTPLKCTVVAAVLGSGKHPLDEVNLASCQLDPAGLHTLMPVFLRARKLGLQLNSLGPEACRDLRDLLLHNQCQITTLRLSNNPLTAAGVALLMEGLAGNTSLTHLSLLHTDLGDKGLELLATQLDRNKQLQELNVAYNGAGDAAALALAKAARDHPSLELLHLYFNELSSEGRQVLRDLGGSGEGGARVVASLTEGAAVSEYWSVILSEIQRNLNSWDPARVQSHLKLLLRDLEDSRGATLNPWRKAQLLRVETDLRDTAALTLKFKFNPRLGIDNPVLSLAEDQDQSDPWNLRRPRFCLLSKEEEKSFGFHLQQQLGKADHVVCRVDPGSSAQRHGLREGDRILAVNNKNVEHEDYAMVVRCIRASGPRVLLTVLAQHAHDVVRAQQGSDVFCCPALGPEVRPRLCHIVKDEGGFGFSITHGNRGPFWLVLSSGGAAERAGVPPGARLLEVNGVCVEKFTSNQLSRKLSQSGDQVTLLVAGPEVEEQCHQLGMPLAAPLAEGWALPAKPRCLNIEKGPQGFGFLLREEKGLNGRLGQFLWDVDPGLPADKAGMKAGDRLVAVAGESVDGLGHEETVSRIRAQGSCVSLIVVDPEADCFFSMVRLSPLLFLENTEIADSPLAETKDHLVEDAAEPSDTVGSRQCFLYPGAGGGYGFRLCFVASGPCLFISQVVRLCQNPKLALKNSPPYILDLLPDTYQHLRTVLSRYEGKMETLGENEYFRVFMENLMKKTKQTISLFKEGKERMYEENSQPRRNLTKLSLIFSHMLAELKGIFPSGLFQGDTFRITKADAAEFWRKAFGEKTIVPWKSFRQALHEVHPISSGLEAMALKSTIDLTCNDYISVFEFDIFTRLFQESEGQGCPFCRCEIKGTEPIVVDPFDPRGSGSLLRQGAEGAPSPNYDDDDDERADDSLFMMKELAGAKNMNSSPIAGPENEHPKIKPSSSANAIYSLAARACDCDQQIDSCTYEAMYNIQSQALSVTENSTFGEGNLATAPTSTGPEESENEDDGYDVPKPPVPAVLARRTLSDISNASSSFGWLSLDGDPTTNFNEGSQVPERPPKPFPRRINSERKASSCQQGGATANPSATAPSPQLSSEIERLMSQGYSYQDIQKALVIAHNNIEMAKNILREFVSISSPAHVAT</sequence>
<dbReference type="FunFam" id="3.80.10.10:FF:000149">
    <property type="entry name" value="NLR family member X1"/>
    <property type="match status" value="1"/>
</dbReference>
<evidence type="ECO:0000256" key="9">
    <source>
        <dbReference type="ARBA" id="ARBA00007772"/>
    </source>
</evidence>
<keyword evidence="22" id="KW-0067">ATP-binding</keyword>
<dbReference type="Pfam" id="PF02761">
    <property type="entry name" value="Cbl_N2"/>
    <property type="match status" value="1"/>
</dbReference>
<feature type="transmembrane region" description="Helical" evidence="41">
    <location>
        <begin position="538"/>
        <end position="562"/>
    </location>
</feature>
<dbReference type="InterPro" id="IPR032675">
    <property type="entry name" value="LRR_dom_sf"/>
</dbReference>
<dbReference type="Gene3D" id="3.40.50.300">
    <property type="entry name" value="P-loop containing nucleotide triphosphate hydrolases"/>
    <property type="match status" value="2"/>
</dbReference>
<comment type="catalytic activity">
    <reaction evidence="1">
        <text>S-ubiquitinyl-[E2 ubiquitin-conjugating enzyme]-L-cysteine + [acceptor protein]-L-lysine = [E2 ubiquitin-conjugating enzyme]-L-cysteine + N(6)-ubiquitinyl-[acceptor protein]-L-lysine.</text>
        <dbReference type="EC" id="2.3.2.27"/>
    </reaction>
</comment>
<dbReference type="Pfam" id="PF17820">
    <property type="entry name" value="PDZ_6"/>
    <property type="match status" value="2"/>
</dbReference>
<dbReference type="SUPFAM" id="SSF52047">
    <property type="entry name" value="RNI-like"/>
    <property type="match status" value="1"/>
</dbReference>
<feature type="domain" description="PDZ" evidence="43">
    <location>
        <begin position="1846"/>
        <end position="1929"/>
    </location>
</feature>
<dbReference type="InParanoid" id="G3I962"/>
<dbReference type="SUPFAM" id="SSF52540">
    <property type="entry name" value="P-loop containing nucleoside triphosphate hydrolases"/>
    <property type="match status" value="1"/>
</dbReference>
<keyword evidence="15" id="KW-0945">Host-virus interaction</keyword>
<dbReference type="Pfam" id="PF01061">
    <property type="entry name" value="ABC2_membrane"/>
    <property type="match status" value="1"/>
</dbReference>
<dbReference type="EC" id="2.3.2.27" evidence="11"/>
<dbReference type="PROSITE" id="PS50030">
    <property type="entry name" value="UBA"/>
    <property type="match status" value="1"/>
</dbReference>
<dbReference type="InterPro" id="IPR043926">
    <property type="entry name" value="ABCG_dom"/>
</dbReference>
<keyword evidence="16" id="KW-0399">Innate immunity</keyword>
<dbReference type="GO" id="GO:0005741">
    <property type="term" value="C:mitochondrial outer membrane"/>
    <property type="evidence" value="ECO:0007669"/>
    <property type="project" value="UniProtKB-SubCell"/>
</dbReference>
<dbReference type="Gene3D" id="3.80.10.10">
    <property type="entry name" value="Ribonuclease Inhibitor"/>
    <property type="match status" value="1"/>
</dbReference>
<name>G3I962_CRIGR</name>
<dbReference type="GO" id="GO:0005509">
    <property type="term" value="F:calcium ion binding"/>
    <property type="evidence" value="ECO:0007669"/>
    <property type="project" value="InterPro"/>
</dbReference>
<dbReference type="InterPro" id="IPR014741">
    <property type="entry name" value="Adaptor_Cbl_EF_hand-like"/>
</dbReference>
<dbReference type="GO" id="GO:0034041">
    <property type="term" value="F:ABC-type sterol transporter activity"/>
    <property type="evidence" value="ECO:0007669"/>
    <property type="project" value="TreeGrafter"/>
</dbReference>
<dbReference type="InterPro" id="IPR050352">
    <property type="entry name" value="ABCG_transporters"/>
</dbReference>
<feature type="region of interest" description="Disordered" evidence="40">
    <location>
        <begin position="2220"/>
        <end position="2242"/>
    </location>
</feature>
<gene>
    <name evidence="47" type="ORF">I79_020097</name>
</gene>
<evidence type="ECO:0000256" key="27">
    <source>
        <dbReference type="ARBA" id="ARBA00022989"/>
    </source>
</evidence>
<dbReference type="GO" id="GO:0045542">
    <property type="term" value="P:positive regulation of cholesterol biosynthetic process"/>
    <property type="evidence" value="ECO:0007669"/>
    <property type="project" value="UniProtKB-ARBA"/>
</dbReference>
<dbReference type="InterPro" id="IPR017871">
    <property type="entry name" value="ABC_transporter-like_CS"/>
</dbReference>
<evidence type="ECO:0000256" key="41">
    <source>
        <dbReference type="SAM" id="Phobius"/>
    </source>
</evidence>
<evidence type="ECO:0000259" key="42">
    <source>
        <dbReference type="PROSITE" id="PS50030"/>
    </source>
</evidence>
<evidence type="ECO:0000256" key="26">
    <source>
        <dbReference type="ARBA" id="ARBA00022967"/>
    </source>
</evidence>
<keyword evidence="28" id="KW-0333">Golgi apparatus</keyword>
<keyword evidence="18 41" id="KW-0812">Transmembrane</keyword>
<keyword evidence="31" id="KW-0966">Cell projection</keyword>
<dbReference type="FunFam" id="1.10.238.10:FF:000022">
    <property type="entry name" value="E3 ubiquitin-protein ligase CBL"/>
    <property type="match status" value="1"/>
</dbReference>
<keyword evidence="25" id="KW-0809">Transit peptide</keyword>
<dbReference type="PaxDb" id="10029-XP_007631277.1"/>
<dbReference type="InterPro" id="IPR001478">
    <property type="entry name" value="PDZ"/>
</dbReference>
<dbReference type="Pfam" id="PF00595">
    <property type="entry name" value="PDZ"/>
    <property type="match status" value="1"/>
</dbReference>
<evidence type="ECO:0000256" key="34">
    <source>
        <dbReference type="ARBA" id="ARBA00067639"/>
    </source>
</evidence>
<dbReference type="GO" id="GO:0010875">
    <property type="term" value="P:positive regulation of cholesterol efflux"/>
    <property type="evidence" value="ECO:0007669"/>
    <property type="project" value="UniProtKB-ARBA"/>
</dbReference>
<dbReference type="Pfam" id="PF21402">
    <property type="entry name" value="NLRX1_C"/>
    <property type="match status" value="1"/>
</dbReference>
<evidence type="ECO:0000256" key="38">
    <source>
        <dbReference type="ARBA" id="ARBA00081152"/>
    </source>
</evidence>
<dbReference type="Pfam" id="PF02262">
    <property type="entry name" value="Cbl_N"/>
    <property type="match status" value="1"/>
</dbReference>
<feature type="transmembrane region" description="Helical" evidence="41">
    <location>
        <begin position="453"/>
        <end position="481"/>
    </location>
</feature>
<dbReference type="GO" id="GO:0001784">
    <property type="term" value="F:phosphotyrosine residue binding"/>
    <property type="evidence" value="ECO:0007669"/>
    <property type="project" value="InterPro"/>
</dbReference>
<dbReference type="GO" id="GO:0046875">
    <property type="term" value="F:ephrin receptor binding"/>
    <property type="evidence" value="ECO:0007669"/>
    <property type="project" value="UniProtKB-ARBA"/>
</dbReference>
<dbReference type="CDD" id="cd03213">
    <property type="entry name" value="ABCG_EPDR"/>
    <property type="match status" value="1"/>
</dbReference>
<dbReference type="InterPro" id="IPR048900">
    <property type="entry name" value="NLRX1_C"/>
</dbReference>
<dbReference type="Gene3D" id="1.10.8.10">
    <property type="entry name" value="DNA helicase RuvA subunit, C-terminal domain"/>
    <property type="match status" value="1"/>
</dbReference>
<dbReference type="InterPro" id="IPR041489">
    <property type="entry name" value="PDZ_6"/>
</dbReference>
<evidence type="ECO:0000256" key="33">
    <source>
        <dbReference type="ARBA" id="ARBA00063991"/>
    </source>
</evidence>
<keyword evidence="13" id="KW-1003">Cell membrane</keyword>
<keyword evidence="23" id="KW-0832">Ubl conjugation</keyword>
<dbReference type="GO" id="GO:0007166">
    <property type="term" value="P:cell surface receptor signaling pathway"/>
    <property type="evidence" value="ECO:0007669"/>
    <property type="project" value="InterPro"/>
</dbReference>
<dbReference type="GO" id="GO:0042632">
    <property type="term" value="P:cholesterol homeostasis"/>
    <property type="evidence" value="ECO:0007669"/>
    <property type="project" value="TreeGrafter"/>
</dbReference>
<dbReference type="Gene3D" id="1.10.238.10">
    <property type="entry name" value="EF-hand"/>
    <property type="match status" value="1"/>
</dbReference>
<dbReference type="PROSITE" id="PS00211">
    <property type="entry name" value="ABC_TRANSPORTER_1"/>
    <property type="match status" value="1"/>
</dbReference>
<keyword evidence="26" id="KW-1278">Translocase</keyword>
<evidence type="ECO:0000256" key="6">
    <source>
        <dbReference type="ARBA" id="ARBA00004555"/>
    </source>
</evidence>
<dbReference type="SUPFAM" id="SSF57850">
    <property type="entry name" value="RING/U-box"/>
    <property type="match status" value="1"/>
</dbReference>
<dbReference type="GO" id="GO:0061630">
    <property type="term" value="F:ubiquitin protein ligase activity"/>
    <property type="evidence" value="ECO:0007669"/>
    <property type="project" value="UniProtKB-EC"/>
</dbReference>
<evidence type="ECO:0000256" key="17">
    <source>
        <dbReference type="ARBA" id="ARBA00022614"/>
    </source>
</evidence>
<keyword evidence="17" id="KW-0433">Leucine-rich repeat</keyword>
<dbReference type="Pfam" id="PF00005">
    <property type="entry name" value="ABC_tran"/>
    <property type="match status" value="1"/>
</dbReference>
<dbReference type="GO" id="GO:0005929">
    <property type="term" value="C:cilium"/>
    <property type="evidence" value="ECO:0007669"/>
    <property type="project" value="UniProtKB-SubCell"/>
</dbReference>
<feature type="domain" description="Cbl-PTB" evidence="46">
    <location>
        <begin position="1985"/>
        <end position="2478"/>
    </location>
</feature>
<feature type="domain" description="PDZ" evidence="43">
    <location>
        <begin position="1632"/>
        <end position="1713"/>
    </location>
</feature>
<dbReference type="PANTHER" id="PTHR48041:SF75">
    <property type="entry name" value="ATP-BINDING CASSETTE SUB-FAMILY G MEMBER 4"/>
    <property type="match status" value="1"/>
</dbReference>
<accession>G3I962</accession>
<dbReference type="Proteomes" id="UP000001075">
    <property type="component" value="Unassembled WGS sequence"/>
</dbReference>
<dbReference type="GO" id="GO:1902531">
    <property type="term" value="P:regulation of intracellular signal transduction"/>
    <property type="evidence" value="ECO:0007669"/>
    <property type="project" value="UniProtKB-ARBA"/>
</dbReference>
<dbReference type="GlyGen" id="G3I962">
    <property type="glycosylation" value="1 site"/>
</dbReference>
<protein>
    <recommendedName>
        <fullName evidence="34">E3 ubiquitin-protein ligase CBL</fullName>
        <ecNumber evidence="11">2.3.2.27</ecNumber>
    </recommendedName>
    <alternativeName>
        <fullName evidence="38">Casitas B-lineage lymphoma proto-oncogene</fullName>
    </alternativeName>
    <alternativeName>
        <fullName evidence="35">NLR family member X1</fullName>
    </alternativeName>
    <alternativeName>
        <fullName evidence="37">Proto-oncogene c-Cbl</fullName>
    </alternativeName>
    <alternativeName>
        <fullName evidence="39">RING-type E3 ubiquitin transferase CBL</fullName>
    </alternativeName>
    <alternativeName>
        <fullName evidence="36">Signal transduction protein CBL</fullName>
    </alternativeName>
</protein>
<dbReference type="Pfam" id="PF13516">
    <property type="entry name" value="LRR_6"/>
    <property type="match status" value="1"/>
</dbReference>
<dbReference type="Pfam" id="PF19055">
    <property type="entry name" value="ABC2_membrane_7"/>
    <property type="match status" value="1"/>
</dbReference>
<dbReference type="PROSITE" id="PS50106">
    <property type="entry name" value="PDZ"/>
    <property type="match status" value="3"/>
</dbReference>
<dbReference type="InterPro" id="IPR003593">
    <property type="entry name" value="AAA+_ATPase"/>
</dbReference>
<evidence type="ECO:0000256" key="22">
    <source>
        <dbReference type="ARBA" id="ARBA00022840"/>
    </source>
</evidence>
<keyword evidence="27 41" id="KW-1133">Transmembrane helix</keyword>
<dbReference type="GO" id="GO:0016887">
    <property type="term" value="F:ATP hydrolysis activity"/>
    <property type="evidence" value="ECO:0007669"/>
    <property type="project" value="InterPro"/>
</dbReference>
<evidence type="ECO:0000256" key="10">
    <source>
        <dbReference type="ARBA" id="ARBA00008665"/>
    </source>
</evidence>
<keyword evidence="24" id="KW-0391">Immunity</keyword>